<keyword evidence="2" id="KW-1185">Reference proteome</keyword>
<dbReference type="Gramene" id="OIT31087">
    <property type="protein sequence ID" value="OIT31087"/>
    <property type="gene ID" value="A4A49_11289"/>
</dbReference>
<dbReference type="AlphaFoldDB" id="A0A314KPK2"/>
<organism evidence="1 2">
    <name type="scientific">Nicotiana attenuata</name>
    <name type="common">Coyote tobacco</name>
    <dbReference type="NCBI Taxonomy" id="49451"/>
    <lineage>
        <taxon>Eukaryota</taxon>
        <taxon>Viridiplantae</taxon>
        <taxon>Streptophyta</taxon>
        <taxon>Embryophyta</taxon>
        <taxon>Tracheophyta</taxon>
        <taxon>Spermatophyta</taxon>
        <taxon>Magnoliopsida</taxon>
        <taxon>eudicotyledons</taxon>
        <taxon>Gunneridae</taxon>
        <taxon>Pentapetalae</taxon>
        <taxon>asterids</taxon>
        <taxon>lamiids</taxon>
        <taxon>Solanales</taxon>
        <taxon>Solanaceae</taxon>
        <taxon>Nicotianoideae</taxon>
        <taxon>Nicotianeae</taxon>
        <taxon>Nicotiana</taxon>
    </lineage>
</organism>
<dbReference type="EMBL" id="MJEQ01001359">
    <property type="protein sequence ID" value="OIT31087.1"/>
    <property type="molecule type" value="Genomic_DNA"/>
</dbReference>
<proteinExistence type="predicted"/>
<gene>
    <name evidence="1" type="ORF">A4A49_11289</name>
</gene>
<evidence type="ECO:0000313" key="1">
    <source>
        <dbReference type="EMBL" id="OIT31087.1"/>
    </source>
</evidence>
<accession>A0A314KPK2</accession>
<reference evidence="1" key="1">
    <citation type="submission" date="2016-11" db="EMBL/GenBank/DDBJ databases">
        <title>The genome of Nicotiana attenuata.</title>
        <authorList>
            <person name="Xu S."/>
            <person name="Brockmoeller T."/>
            <person name="Gaquerel E."/>
            <person name="Navarro A."/>
            <person name="Kuhl H."/>
            <person name="Gase K."/>
            <person name="Ling Z."/>
            <person name="Zhou W."/>
            <person name="Kreitzer C."/>
            <person name="Stanke M."/>
            <person name="Tang H."/>
            <person name="Lyons E."/>
            <person name="Pandey P."/>
            <person name="Pandey S.P."/>
            <person name="Timmermann B."/>
            <person name="Baldwin I.T."/>
        </authorList>
    </citation>
    <scope>NUCLEOTIDE SEQUENCE [LARGE SCALE GENOMIC DNA]</scope>
    <source>
        <strain evidence="1">UT</strain>
    </source>
</reference>
<dbReference type="Proteomes" id="UP000187609">
    <property type="component" value="Unassembled WGS sequence"/>
</dbReference>
<protein>
    <recommendedName>
        <fullName evidence="3">Reverse transcriptase domain-containing protein</fullName>
    </recommendedName>
</protein>
<comment type="caution">
    <text evidence="1">The sequence shown here is derived from an EMBL/GenBank/DDBJ whole genome shotgun (WGS) entry which is preliminary data.</text>
</comment>
<name>A0A314KPK2_NICAT</name>
<dbReference type="SMR" id="A0A314KPK2"/>
<sequence>MLLHKTNAEYIVWMKRQESILSQKARIKWAEEGDSNTKYFHSTIKERRRRSRILRIQDHNASWIEGNRAISQAAVDHFSDIFSQPQEANRLDILRWMDKIVTEEDNQSLHKEPTKVEIRNAIFSLDPNSAAGPDGYNGHFFQAAWDIIKEDVYSFVISNH</sequence>
<evidence type="ECO:0008006" key="3">
    <source>
        <dbReference type="Google" id="ProtNLM"/>
    </source>
</evidence>
<evidence type="ECO:0000313" key="2">
    <source>
        <dbReference type="Proteomes" id="UP000187609"/>
    </source>
</evidence>